<evidence type="ECO:0000313" key="9">
    <source>
        <dbReference type="Proteomes" id="UP000245383"/>
    </source>
</evidence>
<keyword evidence="5" id="KW-0539">Nucleus</keyword>
<dbReference type="PROSITE" id="PS50888">
    <property type="entry name" value="BHLH"/>
    <property type="match status" value="1"/>
</dbReference>
<proteinExistence type="predicted"/>
<keyword evidence="1" id="KW-0805">Transcription regulation</keyword>
<sequence length="828" mass="92997">MSPYFNNADNSQRQNQQKSYIDHPGSSCDSFQPYYNPISVSTDIEGKPILSDSTTKTVNNFADMDQLQLNSFLFSSQADNNLHIYSNDLLSQTNQNIYNQTFQLQNSVSEFTQKSPRINIIANCENNHEIDYSSYDNPNQPSILSELTFTQNSTKFEPLSNSLNNNQVLGFNQSSTNTLANTNDASISAADTTNISDSISAEFHKTSFNMKQFYSQSSLIIDNLHITSPDFKNLSQNSNIHLNHKSDITHPVAPSSILNINHIKKNTQVLSDTSDIPYDHKPQNDSLHEQQSDSNAKHQHNPQSSLMDFTTDNHTPYISSIDKEKLLNFSELLKDNINLTQADKYKNEIYNSMVFYSAPPGQFINMPKPPELSLDKPSLNLDISSIFQNDSADLPRTSENQINNAEQVLNQLLNPESAKSAFKQSNRNLSFCANNTILNFDTSQSNHILSNNSNLTNLPENYDKNAKLPIKDHFSVSINNNSVDNNLLHNPISTDNFKTLSNFVNQNLNEQNSLLKRNINPSINTKMNTKSPGLLPKLVPKIFYTGSKSNSKLKHLKTPTLDPDKKHLNNIAGEALKSKSTKLTQDTTRSGNIQASNPDRPQLNMATLTLGPSALLYPQRDTKISDKFVGSLSTKDSPVNVECRSQKIKSRLLEDPVNSSAPDSKRTKTSTPSADFITSINAPTKKYLQYNDSISSDDDMNPDEDDSNAISNEFANKASMDSIIHNLTTKSNYQNIIEGNFSQIGLDYPKELYSDIISRRTNHKVTEQKRRDILKNGFDKLRAQLPIPESTKPISKIKVLEIATDYIQKLEAKILQQNTEIKKLCKEP</sequence>
<feature type="compositionally biased region" description="Polar residues" evidence="6">
    <location>
        <begin position="301"/>
        <end position="311"/>
    </location>
</feature>
<evidence type="ECO:0000256" key="1">
    <source>
        <dbReference type="ARBA" id="ARBA00023015"/>
    </source>
</evidence>
<feature type="region of interest" description="Disordered" evidence="6">
    <location>
        <begin position="272"/>
        <end position="311"/>
    </location>
</feature>
<evidence type="ECO:0000256" key="6">
    <source>
        <dbReference type="SAM" id="MobiDB-lite"/>
    </source>
</evidence>
<feature type="region of interest" description="Disordered" evidence="6">
    <location>
        <begin position="575"/>
        <end position="603"/>
    </location>
</feature>
<evidence type="ECO:0000256" key="5">
    <source>
        <dbReference type="ARBA" id="ARBA00023242"/>
    </source>
</evidence>
<dbReference type="Pfam" id="PF00010">
    <property type="entry name" value="HLH"/>
    <property type="match status" value="1"/>
</dbReference>
<dbReference type="InterPro" id="IPR011598">
    <property type="entry name" value="bHLH_dom"/>
</dbReference>
<feature type="domain" description="BHLH" evidence="7">
    <location>
        <begin position="758"/>
        <end position="810"/>
    </location>
</feature>
<dbReference type="GO" id="GO:0046983">
    <property type="term" value="F:protein dimerization activity"/>
    <property type="evidence" value="ECO:0007669"/>
    <property type="project" value="InterPro"/>
</dbReference>
<dbReference type="PANTHER" id="PTHR10328">
    <property type="entry name" value="PROTEIN MAX MYC-ASSOCIATED FACTOR X"/>
    <property type="match status" value="1"/>
</dbReference>
<feature type="compositionally biased region" description="Polar residues" evidence="6">
    <location>
        <begin position="1"/>
        <end position="19"/>
    </location>
</feature>
<feature type="region of interest" description="Disordered" evidence="6">
    <location>
        <begin position="652"/>
        <end position="676"/>
    </location>
</feature>
<dbReference type="SMART" id="SM00353">
    <property type="entry name" value="HLH"/>
    <property type="match status" value="1"/>
</dbReference>
<feature type="region of interest" description="Disordered" evidence="6">
    <location>
        <begin position="1"/>
        <end position="24"/>
    </location>
</feature>
<evidence type="ECO:0000256" key="3">
    <source>
        <dbReference type="ARBA" id="ARBA00023159"/>
    </source>
</evidence>
<dbReference type="SUPFAM" id="SSF47459">
    <property type="entry name" value="HLH, helix-loop-helix DNA-binding domain"/>
    <property type="match status" value="1"/>
</dbReference>
<dbReference type="OrthoDB" id="5344169at2759"/>
<comment type="caution">
    <text evidence="8">The sequence shown here is derived from an EMBL/GenBank/DDBJ whole genome shotgun (WGS) entry which is preliminary data.</text>
</comment>
<dbReference type="Proteomes" id="UP000245383">
    <property type="component" value="Unassembled WGS sequence"/>
</dbReference>
<name>A0A2T9YY72_9FUNG</name>
<dbReference type="GO" id="GO:0003677">
    <property type="term" value="F:DNA binding"/>
    <property type="evidence" value="ECO:0007669"/>
    <property type="project" value="UniProtKB-KW"/>
</dbReference>
<dbReference type="GO" id="GO:0045944">
    <property type="term" value="P:positive regulation of transcription by RNA polymerase II"/>
    <property type="evidence" value="ECO:0007669"/>
    <property type="project" value="TreeGrafter"/>
</dbReference>
<dbReference type="GO" id="GO:0003700">
    <property type="term" value="F:DNA-binding transcription factor activity"/>
    <property type="evidence" value="ECO:0007669"/>
    <property type="project" value="TreeGrafter"/>
</dbReference>
<protein>
    <recommendedName>
        <fullName evidence="7">BHLH domain-containing protein</fullName>
    </recommendedName>
</protein>
<feature type="compositionally biased region" description="Polar residues" evidence="6">
    <location>
        <begin position="581"/>
        <end position="603"/>
    </location>
</feature>
<dbReference type="Gene3D" id="4.10.280.10">
    <property type="entry name" value="Helix-loop-helix DNA-binding domain"/>
    <property type="match status" value="1"/>
</dbReference>
<feature type="compositionally biased region" description="Basic and acidic residues" evidence="6">
    <location>
        <begin position="277"/>
        <end position="291"/>
    </location>
</feature>
<evidence type="ECO:0000259" key="7">
    <source>
        <dbReference type="PROSITE" id="PS50888"/>
    </source>
</evidence>
<gene>
    <name evidence="8" type="ORF">BB561_000639</name>
</gene>
<reference evidence="8 9" key="1">
    <citation type="journal article" date="2018" name="MBio">
        <title>Comparative Genomics Reveals the Core Gene Toolbox for the Fungus-Insect Symbiosis.</title>
        <authorList>
            <person name="Wang Y."/>
            <person name="Stata M."/>
            <person name="Wang W."/>
            <person name="Stajich J.E."/>
            <person name="White M.M."/>
            <person name="Moncalvo J.M."/>
        </authorList>
    </citation>
    <scope>NUCLEOTIDE SEQUENCE [LARGE SCALE GENOMIC DNA]</scope>
    <source>
        <strain evidence="8 9">SWE-8-4</strain>
    </source>
</reference>
<keyword evidence="9" id="KW-1185">Reference proteome</keyword>
<evidence type="ECO:0000313" key="8">
    <source>
        <dbReference type="EMBL" id="PVU97290.1"/>
    </source>
</evidence>
<dbReference type="GO" id="GO:0090575">
    <property type="term" value="C:RNA polymerase II transcription regulator complex"/>
    <property type="evidence" value="ECO:0007669"/>
    <property type="project" value="TreeGrafter"/>
</dbReference>
<accession>A0A2T9YY72</accession>
<dbReference type="AlphaFoldDB" id="A0A2T9YY72"/>
<dbReference type="PANTHER" id="PTHR10328:SF3">
    <property type="entry name" value="PROTEIN MAX"/>
    <property type="match status" value="1"/>
</dbReference>
<evidence type="ECO:0000256" key="2">
    <source>
        <dbReference type="ARBA" id="ARBA00023125"/>
    </source>
</evidence>
<dbReference type="InterPro" id="IPR036638">
    <property type="entry name" value="HLH_DNA-bd_sf"/>
</dbReference>
<dbReference type="STRING" id="133385.A0A2T9YY72"/>
<organism evidence="8 9">
    <name type="scientific">Smittium simulii</name>
    <dbReference type="NCBI Taxonomy" id="133385"/>
    <lineage>
        <taxon>Eukaryota</taxon>
        <taxon>Fungi</taxon>
        <taxon>Fungi incertae sedis</taxon>
        <taxon>Zoopagomycota</taxon>
        <taxon>Kickxellomycotina</taxon>
        <taxon>Harpellomycetes</taxon>
        <taxon>Harpellales</taxon>
        <taxon>Legeriomycetaceae</taxon>
        <taxon>Smittium</taxon>
    </lineage>
</organism>
<evidence type="ECO:0000256" key="4">
    <source>
        <dbReference type="ARBA" id="ARBA00023163"/>
    </source>
</evidence>
<dbReference type="EMBL" id="MBFR01000014">
    <property type="protein sequence ID" value="PVU97290.1"/>
    <property type="molecule type" value="Genomic_DNA"/>
</dbReference>
<keyword evidence="4" id="KW-0804">Transcription</keyword>
<keyword evidence="3" id="KW-0010">Activator</keyword>
<keyword evidence="2" id="KW-0238">DNA-binding</keyword>